<dbReference type="Pfam" id="PF03328">
    <property type="entry name" value="HpcH_HpaI"/>
    <property type="match status" value="1"/>
</dbReference>
<dbReference type="PANTHER" id="PTHR30502:SF0">
    <property type="entry name" value="PHOSPHOENOLPYRUVATE CARBOXYLASE FAMILY PROTEIN"/>
    <property type="match status" value="1"/>
</dbReference>
<keyword evidence="3" id="KW-0456">Lyase</keyword>
<protein>
    <submittedName>
        <fullName evidence="5">2-keto-3-deoxy-L-rhamnonate aldolase</fullName>
    </submittedName>
</protein>
<dbReference type="InterPro" id="IPR040442">
    <property type="entry name" value="Pyrv_kinase-like_dom_sf"/>
</dbReference>
<dbReference type="InterPro" id="IPR015813">
    <property type="entry name" value="Pyrv/PenolPyrv_kinase-like_dom"/>
</dbReference>
<gene>
    <name evidence="5" type="primary">yfaU_2</name>
    <name evidence="5" type="ORF">GCM10023091_34850</name>
</gene>
<keyword evidence="6" id="KW-1185">Reference proteome</keyword>
<dbReference type="Gene3D" id="3.20.20.60">
    <property type="entry name" value="Phosphoenolpyruvate-binding domains"/>
    <property type="match status" value="1"/>
</dbReference>
<dbReference type="PANTHER" id="PTHR30502">
    <property type="entry name" value="2-KETO-3-DEOXY-L-RHAMNONATE ALDOLASE"/>
    <property type="match status" value="1"/>
</dbReference>
<dbReference type="SUPFAM" id="SSF51621">
    <property type="entry name" value="Phosphoenolpyruvate/pyruvate domain"/>
    <property type="match status" value="1"/>
</dbReference>
<evidence type="ECO:0000256" key="1">
    <source>
        <dbReference type="ARBA" id="ARBA00005568"/>
    </source>
</evidence>
<keyword evidence="2" id="KW-0479">Metal-binding</keyword>
<comment type="similarity">
    <text evidence="1">Belongs to the HpcH/HpaI aldolase family.</text>
</comment>
<organism evidence="5 6">
    <name type="scientific">Ravibacter arvi</name>
    <dbReference type="NCBI Taxonomy" id="2051041"/>
    <lineage>
        <taxon>Bacteria</taxon>
        <taxon>Pseudomonadati</taxon>
        <taxon>Bacteroidota</taxon>
        <taxon>Cytophagia</taxon>
        <taxon>Cytophagales</taxon>
        <taxon>Spirosomataceae</taxon>
        <taxon>Ravibacter</taxon>
    </lineage>
</organism>
<dbReference type="EMBL" id="BAABEY010000032">
    <property type="protein sequence ID" value="GAA4444531.1"/>
    <property type="molecule type" value="Genomic_DNA"/>
</dbReference>
<comment type="caution">
    <text evidence="5">The sequence shown here is derived from an EMBL/GenBank/DDBJ whole genome shotgun (WGS) entry which is preliminary data.</text>
</comment>
<reference evidence="6" key="1">
    <citation type="journal article" date="2019" name="Int. J. Syst. Evol. Microbiol.">
        <title>The Global Catalogue of Microorganisms (GCM) 10K type strain sequencing project: providing services to taxonomists for standard genome sequencing and annotation.</title>
        <authorList>
            <consortium name="The Broad Institute Genomics Platform"/>
            <consortium name="The Broad Institute Genome Sequencing Center for Infectious Disease"/>
            <person name="Wu L."/>
            <person name="Ma J."/>
        </authorList>
    </citation>
    <scope>NUCLEOTIDE SEQUENCE [LARGE SCALE GENOMIC DNA]</scope>
    <source>
        <strain evidence="6">JCM 31920</strain>
    </source>
</reference>
<dbReference type="RefSeq" id="WP_345031552.1">
    <property type="nucleotide sequence ID" value="NZ_BAABEY010000032.1"/>
</dbReference>
<evidence type="ECO:0000259" key="4">
    <source>
        <dbReference type="Pfam" id="PF03328"/>
    </source>
</evidence>
<feature type="domain" description="HpcH/HpaI aldolase/citrate lyase" evidence="4">
    <location>
        <begin position="26"/>
        <end position="210"/>
    </location>
</feature>
<dbReference type="InterPro" id="IPR050251">
    <property type="entry name" value="HpcH-HpaI_aldolase"/>
</dbReference>
<dbReference type="Proteomes" id="UP001501508">
    <property type="component" value="Unassembled WGS sequence"/>
</dbReference>
<evidence type="ECO:0000256" key="3">
    <source>
        <dbReference type="ARBA" id="ARBA00023239"/>
    </source>
</evidence>
<accession>A0ABP8M8S7</accession>
<sequence length="259" mass="28527">MQPDSLLQKLRNGELVYGTCLIARSPLWFNAIKGAKLDFVFLDTEHVPANREDLSLSCQHLRDMGVTPVVRVPQPDPFLACQALDAGARGIVAPYIESAAQVRALAGAVKYRPLKGEKLDDLLSGREVLTDEMRRYLDGFNRGNLLIANIESAPAIRNLDGILAEPGLDGVFIGPHDLSVSLGVPEQYDHPDFERAVATIVTKVRAAGKHVGIQFWMGPEIQLKWIKLGLNMVIHSNDLTLFKLMLENDISAIRNGAVR</sequence>
<dbReference type="InterPro" id="IPR005000">
    <property type="entry name" value="Aldolase/citrate-lyase_domain"/>
</dbReference>
<evidence type="ECO:0000313" key="6">
    <source>
        <dbReference type="Proteomes" id="UP001501508"/>
    </source>
</evidence>
<evidence type="ECO:0000313" key="5">
    <source>
        <dbReference type="EMBL" id="GAA4444531.1"/>
    </source>
</evidence>
<name>A0ABP8M8S7_9BACT</name>
<evidence type="ECO:0000256" key="2">
    <source>
        <dbReference type="ARBA" id="ARBA00022723"/>
    </source>
</evidence>
<proteinExistence type="inferred from homology"/>